<sequence length="318" mass="37157">MESTYKTRLTSEQLDSIVQQHFNTGIQEYKEMTDGWANHAYFITKNDGQMVVLKIAPSNGIKLMRCEQHVMVAEVEALRLAAELQGVPVPRVLAYDPSLTQVPAEYFIMEYMPGAPYNKVKDQYSVEEQQSIEQQLGVYNRRINEIKGERFGYFSEKKPKYTTWKEAFLSLMDDMLADSKAAGVEFSIRYEELERLIQQKSDVLDDVKEPVLVHWDLWDGNVFVEAGKITAIIDFERSLWADPLMEHYFSHFNNTSGFLKGYGRAVTTESERKRRSLYDLYFDLALRIECPYRQYDNKEHIQWTIDNLEEGIKRFQSS</sequence>
<feature type="domain" description="Aminoglycoside phosphotransferase" evidence="1">
    <location>
        <begin position="29"/>
        <end position="265"/>
    </location>
</feature>
<protein>
    <recommendedName>
        <fullName evidence="1">Aminoglycoside phosphotransferase domain-containing protein</fullName>
    </recommendedName>
</protein>
<dbReference type="InterPro" id="IPR011009">
    <property type="entry name" value="Kinase-like_dom_sf"/>
</dbReference>
<organism evidence="2 3">
    <name type="scientific">Paenibacillus xylanivorans</name>
    <dbReference type="NCBI Taxonomy" id="1705561"/>
    <lineage>
        <taxon>Bacteria</taxon>
        <taxon>Bacillati</taxon>
        <taxon>Bacillota</taxon>
        <taxon>Bacilli</taxon>
        <taxon>Bacillales</taxon>
        <taxon>Paenibacillaceae</taxon>
        <taxon>Paenibacillus</taxon>
    </lineage>
</organism>
<dbReference type="SUPFAM" id="SSF56112">
    <property type="entry name" value="Protein kinase-like (PK-like)"/>
    <property type="match status" value="1"/>
</dbReference>
<dbReference type="EMBL" id="LITU01000059">
    <property type="protein sequence ID" value="KOY15711.1"/>
    <property type="molecule type" value="Genomic_DNA"/>
</dbReference>
<comment type="caution">
    <text evidence="2">The sequence shown here is derived from an EMBL/GenBank/DDBJ whole genome shotgun (WGS) entry which is preliminary data.</text>
</comment>
<accession>A0A0N0UHL8</accession>
<dbReference type="Proteomes" id="UP000037688">
    <property type="component" value="Unassembled WGS sequence"/>
</dbReference>
<dbReference type="PANTHER" id="PTHR21310">
    <property type="entry name" value="AMINOGLYCOSIDE PHOSPHOTRANSFERASE-RELATED-RELATED"/>
    <property type="match status" value="1"/>
</dbReference>
<evidence type="ECO:0000313" key="3">
    <source>
        <dbReference type="Proteomes" id="UP000037688"/>
    </source>
</evidence>
<dbReference type="Gene3D" id="3.30.200.20">
    <property type="entry name" value="Phosphorylase Kinase, domain 1"/>
    <property type="match status" value="1"/>
</dbReference>
<gene>
    <name evidence="2" type="ORF">AMS66_13570</name>
</gene>
<reference evidence="2 3" key="1">
    <citation type="submission" date="2015-08" db="EMBL/GenBank/DDBJ databases">
        <title>Draft genome sequence of cellulolytic and xylanolytic Paenibacillus sp. A59, isolated from a decaying forest soil from Patagonia, Argentina.</title>
        <authorList>
            <person name="Ghio S."/>
            <person name="Caceres A.M."/>
            <person name="Talia P."/>
            <person name="Grasso D."/>
            <person name="Campos E."/>
        </authorList>
    </citation>
    <scope>NUCLEOTIDE SEQUENCE [LARGE SCALE GENOMIC DNA]</scope>
    <source>
        <strain evidence="2 3">A59</strain>
    </source>
</reference>
<name>A0A0N0UHL8_9BACL</name>
<dbReference type="AlphaFoldDB" id="A0A0N0UHL8"/>
<keyword evidence="3" id="KW-1185">Reference proteome</keyword>
<dbReference type="OrthoDB" id="334783at2"/>
<evidence type="ECO:0000259" key="1">
    <source>
        <dbReference type="Pfam" id="PF01636"/>
    </source>
</evidence>
<dbReference type="InterPro" id="IPR002575">
    <property type="entry name" value="Aminoglycoside_PTrfase"/>
</dbReference>
<dbReference type="Gene3D" id="3.90.1200.10">
    <property type="match status" value="1"/>
</dbReference>
<dbReference type="RefSeq" id="WP_053781304.1">
    <property type="nucleotide sequence ID" value="NZ_LITU01000059.1"/>
</dbReference>
<dbReference type="PANTHER" id="PTHR21310:SF15">
    <property type="entry name" value="AMINOGLYCOSIDE PHOSPHOTRANSFERASE DOMAIN-CONTAINING PROTEIN"/>
    <property type="match status" value="1"/>
</dbReference>
<dbReference type="InterPro" id="IPR051678">
    <property type="entry name" value="AGP_Transferase"/>
</dbReference>
<dbReference type="Pfam" id="PF01636">
    <property type="entry name" value="APH"/>
    <property type="match status" value="1"/>
</dbReference>
<evidence type="ECO:0000313" key="2">
    <source>
        <dbReference type="EMBL" id="KOY15711.1"/>
    </source>
</evidence>
<proteinExistence type="predicted"/>
<dbReference type="PATRIC" id="fig|1705561.3.peg.2627"/>